<proteinExistence type="inferred from homology"/>
<keyword evidence="4 5" id="KW-0472">Membrane</keyword>
<evidence type="ECO:0000313" key="7">
    <source>
        <dbReference type="Proteomes" id="UP000054976"/>
    </source>
</evidence>
<dbReference type="HAMAP" id="MF_00902">
    <property type="entry name" value="TatC"/>
    <property type="match status" value="1"/>
</dbReference>
<name>A0A0U9HQ89_9BACT</name>
<comment type="similarity">
    <text evidence="5">Belongs to the TatC family.</text>
</comment>
<accession>A0A0U9HQ89</accession>
<comment type="function">
    <text evidence="5">Part of the twin-arginine translocation (Tat) system that transports large folded proteins containing a characteristic twin-arginine motif in their signal peptide across membranes.</text>
</comment>
<dbReference type="GO" id="GO:0009977">
    <property type="term" value="F:proton motive force dependent protein transmembrane transporter activity"/>
    <property type="evidence" value="ECO:0007669"/>
    <property type="project" value="TreeGrafter"/>
</dbReference>
<keyword evidence="5" id="KW-0653">Protein transport</keyword>
<reference evidence="7" key="1">
    <citation type="submission" date="2016-01" db="EMBL/GenBank/DDBJ databases">
        <title>Draft genome sequence of Thermodesulfovibrio aggregans strain TGE-P1.</title>
        <authorList>
            <person name="Sekiguchi Y."/>
            <person name="Ohashi A."/>
            <person name="Matsuura N."/>
            <person name="Tourlousse M.D."/>
        </authorList>
    </citation>
    <scope>NUCLEOTIDE SEQUENCE [LARGE SCALE GENOMIC DNA]</scope>
    <source>
        <strain evidence="7">TGE-P1</strain>
    </source>
</reference>
<keyword evidence="5" id="KW-1003">Cell membrane</keyword>
<evidence type="ECO:0000256" key="3">
    <source>
        <dbReference type="ARBA" id="ARBA00022989"/>
    </source>
</evidence>
<evidence type="ECO:0000313" key="6">
    <source>
        <dbReference type="EMBL" id="GAQ94996.1"/>
    </source>
</evidence>
<dbReference type="Proteomes" id="UP000054976">
    <property type="component" value="Unassembled WGS sequence"/>
</dbReference>
<feature type="transmembrane region" description="Helical" evidence="5">
    <location>
        <begin position="121"/>
        <end position="152"/>
    </location>
</feature>
<dbReference type="OrthoDB" id="9777044at2"/>
<feature type="transmembrane region" description="Helical" evidence="5">
    <location>
        <begin position="210"/>
        <end position="226"/>
    </location>
</feature>
<dbReference type="AlphaFoldDB" id="A0A0U9HQ89"/>
<evidence type="ECO:0000256" key="4">
    <source>
        <dbReference type="ARBA" id="ARBA00023136"/>
    </source>
</evidence>
<comment type="subunit">
    <text evidence="5">Forms a complex with TatA.</text>
</comment>
<organism evidence="6 7">
    <name type="scientific">Thermodesulfovibrio aggregans</name>
    <dbReference type="NCBI Taxonomy" id="86166"/>
    <lineage>
        <taxon>Bacteria</taxon>
        <taxon>Pseudomonadati</taxon>
        <taxon>Nitrospirota</taxon>
        <taxon>Thermodesulfovibrionia</taxon>
        <taxon>Thermodesulfovibrionales</taxon>
        <taxon>Thermodesulfovibrionaceae</taxon>
        <taxon>Thermodesulfovibrio</taxon>
    </lineage>
</organism>
<dbReference type="GO" id="GO:0033281">
    <property type="term" value="C:TAT protein transport complex"/>
    <property type="evidence" value="ECO:0007669"/>
    <property type="project" value="UniProtKB-UniRule"/>
</dbReference>
<feature type="transmembrane region" description="Helical" evidence="5">
    <location>
        <begin position="88"/>
        <end position="109"/>
    </location>
</feature>
<evidence type="ECO:0000256" key="5">
    <source>
        <dbReference type="HAMAP-Rule" id="MF_00902"/>
    </source>
</evidence>
<keyword evidence="3 5" id="KW-1133">Transmembrane helix</keyword>
<evidence type="ECO:0000256" key="2">
    <source>
        <dbReference type="ARBA" id="ARBA00022692"/>
    </source>
</evidence>
<dbReference type="PANTHER" id="PTHR30371:SF0">
    <property type="entry name" value="SEC-INDEPENDENT PROTEIN TRANSLOCASE PROTEIN TATC, CHLOROPLASTIC-RELATED"/>
    <property type="match status" value="1"/>
</dbReference>
<dbReference type="PRINTS" id="PR01840">
    <property type="entry name" value="TATCFAMILY"/>
</dbReference>
<dbReference type="GO" id="GO:0065002">
    <property type="term" value="P:intracellular protein transmembrane transport"/>
    <property type="evidence" value="ECO:0007669"/>
    <property type="project" value="TreeGrafter"/>
</dbReference>
<keyword evidence="2 5" id="KW-0812">Transmembrane</keyword>
<dbReference type="GO" id="GO:0043953">
    <property type="term" value="P:protein transport by the Tat complex"/>
    <property type="evidence" value="ECO:0007669"/>
    <property type="project" value="UniProtKB-UniRule"/>
</dbReference>
<feature type="transmembrane region" description="Helical" evidence="5">
    <location>
        <begin position="172"/>
        <end position="198"/>
    </location>
</feature>
<evidence type="ECO:0000256" key="1">
    <source>
        <dbReference type="ARBA" id="ARBA00004141"/>
    </source>
</evidence>
<sequence length="263" mass="29966">MEEQKMSLMEHLSELRKRIVVCLVALLIAFVLTFSYSEYIFKLLLFPLNYSPQFSLKEGIVFVPDQKLQNTKLVFLGPAEAFWMNMKIALVSGFVLTIPVIFYQLWRFVSPGLYSHEKKYVLPFVLAATSLFLVGITFCYLIVLPFAMSFLLNYKVGDFLMPMLSVGLYIDFLLKFLLAFGFVFELPILIVITTRMGLITPQTLKKYRRLAIVLAFVAAAIITPTPDAFNQTLMAVPMIILYELGIWVSIILNKKGKKDGGQN</sequence>
<dbReference type="EMBL" id="BCNO01000001">
    <property type="protein sequence ID" value="GAQ94996.1"/>
    <property type="molecule type" value="Genomic_DNA"/>
</dbReference>
<dbReference type="Pfam" id="PF00902">
    <property type="entry name" value="TatC"/>
    <property type="match status" value="1"/>
</dbReference>
<dbReference type="STRING" id="86166.TAGGR_11195"/>
<dbReference type="NCBIfam" id="TIGR00945">
    <property type="entry name" value="tatC"/>
    <property type="match status" value="1"/>
</dbReference>
<comment type="caution">
    <text evidence="6">The sequence shown here is derived from an EMBL/GenBank/DDBJ whole genome shotgun (WGS) entry which is preliminary data.</text>
</comment>
<keyword evidence="7" id="KW-1185">Reference proteome</keyword>
<dbReference type="RefSeq" id="WP_059176398.1">
    <property type="nucleotide sequence ID" value="NZ_BCNO01000001.1"/>
</dbReference>
<gene>
    <name evidence="5" type="primary">tatC</name>
    <name evidence="6" type="ORF">TAGGR_11195</name>
</gene>
<protein>
    <recommendedName>
        <fullName evidence="5">Sec-independent protein translocase protein TatC</fullName>
    </recommendedName>
</protein>
<keyword evidence="5" id="KW-0813">Transport</keyword>
<comment type="subcellular location">
    <subcellularLocation>
        <location evidence="5">Cell membrane</location>
        <topology evidence="5">Multi-pass membrane protein</topology>
    </subcellularLocation>
    <subcellularLocation>
        <location evidence="1">Membrane</location>
        <topology evidence="1">Multi-pass membrane protein</topology>
    </subcellularLocation>
</comment>
<feature type="transmembrane region" description="Helical" evidence="5">
    <location>
        <begin position="20"/>
        <end position="41"/>
    </location>
</feature>
<keyword evidence="5" id="KW-0811">Translocation</keyword>
<dbReference type="PANTHER" id="PTHR30371">
    <property type="entry name" value="SEC-INDEPENDENT PROTEIN TRANSLOCASE PROTEIN TATC"/>
    <property type="match status" value="1"/>
</dbReference>
<dbReference type="InterPro" id="IPR002033">
    <property type="entry name" value="TatC"/>
</dbReference>
<feature type="transmembrane region" description="Helical" evidence="5">
    <location>
        <begin position="232"/>
        <end position="252"/>
    </location>
</feature>